<evidence type="ECO:0000313" key="2">
    <source>
        <dbReference type="Proteomes" id="UP000265618"/>
    </source>
</evidence>
<proteinExistence type="predicted"/>
<organism evidence="1 2">
    <name type="scientific">Kipferlia bialata</name>
    <dbReference type="NCBI Taxonomy" id="797122"/>
    <lineage>
        <taxon>Eukaryota</taxon>
        <taxon>Metamonada</taxon>
        <taxon>Carpediemonas-like organisms</taxon>
        <taxon>Kipferlia</taxon>
    </lineage>
</organism>
<accession>A0A9K3D6V4</accession>
<sequence>SEPPMLTDAARAANFCSTGIIRYIDGLRGLHSISYVASLSQRLSSSAAVTGEEFGGIERRISQALTYFNRAETDPSVVLYFVQQALFSDIKEVGVSFEADRHLFARAVEAVKVWPVGKTSQTRQTRGPRGQAGPTQITLRPNSELERLVLPVVHRYLNQRFDASSTSHGIGRA</sequence>
<name>A0A9K3D6V4_9EUKA</name>
<evidence type="ECO:0000313" key="1">
    <source>
        <dbReference type="EMBL" id="GIQ89241.1"/>
    </source>
</evidence>
<keyword evidence="2" id="KW-1185">Reference proteome</keyword>
<comment type="caution">
    <text evidence="1">The sequence shown here is derived from an EMBL/GenBank/DDBJ whole genome shotgun (WGS) entry which is preliminary data.</text>
</comment>
<dbReference type="AlphaFoldDB" id="A0A9K3D6V4"/>
<gene>
    <name evidence="1" type="ORF">KIPB_011665</name>
</gene>
<reference evidence="1 2" key="1">
    <citation type="journal article" date="2018" name="PLoS ONE">
        <title>The draft genome of Kipferlia bialata reveals reductive genome evolution in fornicate parasites.</title>
        <authorList>
            <person name="Tanifuji G."/>
            <person name="Takabayashi S."/>
            <person name="Kume K."/>
            <person name="Takagi M."/>
            <person name="Nakayama T."/>
            <person name="Kamikawa R."/>
            <person name="Inagaki Y."/>
            <person name="Hashimoto T."/>
        </authorList>
    </citation>
    <scope>NUCLEOTIDE SEQUENCE [LARGE SCALE GENOMIC DNA]</scope>
    <source>
        <strain evidence="1">NY0173</strain>
    </source>
</reference>
<feature type="non-terminal residue" evidence="1">
    <location>
        <position position="1"/>
    </location>
</feature>
<dbReference type="Proteomes" id="UP000265618">
    <property type="component" value="Unassembled WGS sequence"/>
</dbReference>
<protein>
    <submittedName>
        <fullName evidence="1">Uncharacterized protein</fullName>
    </submittedName>
</protein>
<dbReference type="EMBL" id="BDIP01004836">
    <property type="protein sequence ID" value="GIQ89241.1"/>
    <property type="molecule type" value="Genomic_DNA"/>
</dbReference>